<dbReference type="EMBL" id="JACZKO010000038">
    <property type="protein sequence ID" value="MBE0561852.1"/>
    <property type="molecule type" value="Genomic_DNA"/>
</dbReference>
<reference evidence="2" key="1">
    <citation type="submission" date="2020-09" db="EMBL/GenBank/DDBJ databases">
        <authorList>
            <person name="Dalcin Martins P."/>
        </authorList>
    </citation>
    <scope>NUCLEOTIDE SEQUENCE</scope>
    <source>
        <strain evidence="2">MAG47</strain>
    </source>
</reference>
<sequence length="219" mass="23229">MCTGLEIAGLLGAGLSAAGTMVQQREAQKNAQRQAEARNNELKRTLAKNDQLAQDSRDKFNERQQQVGDDEVANQQQEATDKRTDTLENAVAETPQVEGTVAISGSAPSVVKSELAKRMGAAMGESKKQAQTLGKLGGYGDTWLNQGFMDQEAGRGIATDANFAAGNMAILPYQQDIAEMRATKPISPLGGLLQGFGSVASSYGGQAGVPKKSYKSSWM</sequence>
<dbReference type="Proteomes" id="UP000642265">
    <property type="component" value="Unassembled WGS sequence"/>
</dbReference>
<reference evidence="2" key="2">
    <citation type="submission" date="2020-10" db="EMBL/GenBank/DDBJ databases">
        <title>Enrichment of novel Verrucomicrobia, Bacteroidetes and Krumholzibacteria in an oxygen-limited, methane- and iron-fed bioreactor inoculated with Bothnian Sea sediments.</title>
        <authorList>
            <person name="Martins P.D."/>
            <person name="de Jong A."/>
            <person name="Lenstra W.K."/>
            <person name="van Helmond N.A.G.M."/>
            <person name="Slomp C.P."/>
            <person name="Jetten M.S.M."/>
            <person name="Welte C.U."/>
            <person name="Rasigraf O."/>
        </authorList>
    </citation>
    <scope>NUCLEOTIDE SEQUENCE</scope>
    <source>
        <strain evidence="2">MAG47</strain>
    </source>
</reference>
<name>A0A8I0T985_BRUAN</name>
<feature type="compositionally biased region" description="Basic and acidic residues" evidence="1">
    <location>
        <begin position="35"/>
        <end position="44"/>
    </location>
</feature>
<organism evidence="2 3">
    <name type="scientific">Brucella anthropi</name>
    <name type="common">Ochrobactrum anthropi</name>
    <dbReference type="NCBI Taxonomy" id="529"/>
    <lineage>
        <taxon>Bacteria</taxon>
        <taxon>Pseudomonadati</taxon>
        <taxon>Pseudomonadota</taxon>
        <taxon>Alphaproteobacteria</taxon>
        <taxon>Hyphomicrobiales</taxon>
        <taxon>Brucellaceae</taxon>
        <taxon>Brucella/Ochrobactrum group</taxon>
        <taxon>Brucella</taxon>
    </lineage>
</organism>
<dbReference type="AlphaFoldDB" id="A0A8I0T985"/>
<comment type="caution">
    <text evidence="2">The sequence shown here is derived from an EMBL/GenBank/DDBJ whole genome shotgun (WGS) entry which is preliminary data.</text>
</comment>
<protein>
    <submittedName>
        <fullName evidence="2">Uncharacterized protein</fullName>
    </submittedName>
</protein>
<feature type="compositionally biased region" description="Polar residues" evidence="1">
    <location>
        <begin position="63"/>
        <end position="78"/>
    </location>
</feature>
<evidence type="ECO:0000256" key="1">
    <source>
        <dbReference type="SAM" id="MobiDB-lite"/>
    </source>
</evidence>
<feature type="region of interest" description="Disordered" evidence="1">
    <location>
        <begin position="27"/>
        <end position="85"/>
    </location>
</feature>
<gene>
    <name evidence="2" type="ORF">IH622_13700</name>
</gene>
<evidence type="ECO:0000313" key="3">
    <source>
        <dbReference type="Proteomes" id="UP000642265"/>
    </source>
</evidence>
<proteinExistence type="predicted"/>
<evidence type="ECO:0000313" key="2">
    <source>
        <dbReference type="EMBL" id="MBE0561852.1"/>
    </source>
</evidence>
<accession>A0A8I0T985</accession>